<evidence type="ECO:0000313" key="3">
    <source>
        <dbReference type="Proteomes" id="UP000799757"/>
    </source>
</evidence>
<keyword evidence="3" id="KW-1185">Reference proteome</keyword>
<dbReference type="AlphaFoldDB" id="A0A6A6XQE2"/>
<feature type="region of interest" description="Disordered" evidence="1">
    <location>
        <begin position="1"/>
        <end position="52"/>
    </location>
</feature>
<proteinExistence type="predicted"/>
<gene>
    <name evidence="2" type="ORF">K505DRAFT_321597</name>
</gene>
<accession>A0A6A6XQE2</accession>
<feature type="compositionally biased region" description="Polar residues" evidence="1">
    <location>
        <begin position="30"/>
        <end position="52"/>
    </location>
</feature>
<organism evidence="2 3">
    <name type="scientific">Melanomma pulvis-pyrius CBS 109.77</name>
    <dbReference type="NCBI Taxonomy" id="1314802"/>
    <lineage>
        <taxon>Eukaryota</taxon>
        <taxon>Fungi</taxon>
        <taxon>Dikarya</taxon>
        <taxon>Ascomycota</taxon>
        <taxon>Pezizomycotina</taxon>
        <taxon>Dothideomycetes</taxon>
        <taxon>Pleosporomycetidae</taxon>
        <taxon>Pleosporales</taxon>
        <taxon>Melanommataceae</taxon>
        <taxon>Melanomma</taxon>
    </lineage>
</organism>
<evidence type="ECO:0000256" key="1">
    <source>
        <dbReference type="SAM" id="MobiDB-lite"/>
    </source>
</evidence>
<name>A0A6A6XQE2_9PLEO</name>
<reference evidence="2" key="1">
    <citation type="journal article" date="2020" name="Stud. Mycol.">
        <title>101 Dothideomycetes genomes: a test case for predicting lifestyles and emergence of pathogens.</title>
        <authorList>
            <person name="Haridas S."/>
            <person name="Albert R."/>
            <person name="Binder M."/>
            <person name="Bloem J."/>
            <person name="Labutti K."/>
            <person name="Salamov A."/>
            <person name="Andreopoulos B."/>
            <person name="Baker S."/>
            <person name="Barry K."/>
            <person name="Bills G."/>
            <person name="Bluhm B."/>
            <person name="Cannon C."/>
            <person name="Castanera R."/>
            <person name="Culley D."/>
            <person name="Daum C."/>
            <person name="Ezra D."/>
            <person name="Gonzalez J."/>
            <person name="Henrissat B."/>
            <person name="Kuo A."/>
            <person name="Liang C."/>
            <person name="Lipzen A."/>
            <person name="Lutzoni F."/>
            <person name="Magnuson J."/>
            <person name="Mondo S."/>
            <person name="Nolan M."/>
            <person name="Ohm R."/>
            <person name="Pangilinan J."/>
            <person name="Park H.-J."/>
            <person name="Ramirez L."/>
            <person name="Alfaro M."/>
            <person name="Sun H."/>
            <person name="Tritt A."/>
            <person name="Yoshinaga Y."/>
            <person name="Zwiers L.-H."/>
            <person name="Turgeon B."/>
            <person name="Goodwin S."/>
            <person name="Spatafora J."/>
            <person name="Crous P."/>
            <person name="Grigoriev I."/>
        </authorList>
    </citation>
    <scope>NUCLEOTIDE SEQUENCE</scope>
    <source>
        <strain evidence="2">CBS 109.77</strain>
    </source>
</reference>
<protein>
    <submittedName>
        <fullName evidence="2">Uncharacterized protein</fullName>
    </submittedName>
</protein>
<dbReference type="Proteomes" id="UP000799757">
    <property type="component" value="Unassembled WGS sequence"/>
</dbReference>
<dbReference type="EMBL" id="MU001776">
    <property type="protein sequence ID" value="KAF2798786.1"/>
    <property type="molecule type" value="Genomic_DNA"/>
</dbReference>
<evidence type="ECO:0000313" key="2">
    <source>
        <dbReference type="EMBL" id="KAF2798786.1"/>
    </source>
</evidence>
<sequence>MYAPISKGFRRADSRAVQTDPPRRHLGLPTSPTTTPACPKRIQTQSTASSHQ</sequence>